<dbReference type="PaxDb" id="4097-A0A1S4C630"/>
<dbReference type="RefSeq" id="XP_016496667.1">
    <property type="nucleotide sequence ID" value="XM_016641181.1"/>
</dbReference>
<dbReference type="PANTHER" id="PTHR11439">
    <property type="entry name" value="GAG-POL-RELATED RETROTRANSPOSON"/>
    <property type="match status" value="1"/>
</dbReference>
<proteinExistence type="predicted"/>
<evidence type="ECO:0000313" key="1">
    <source>
        <dbReference type="RefSeq" id="XP_016496667.1"/>
    </source>
</evidence>
<dbReference type="OrthoDB" id="414945at2759"/>
<dbReference type="STRING" id="4097.A0A1S4C630"/>
<name>A0A1S4C630_TOBAC</name>
<organism evidence="1">
    <name type="scientific">Nicotiana tabacum</name>
    <name type="common">Common tobacco</name>
    <dbReference type="NCBI Taxonomy" id="4097"/>
    <lineage>
        <taxon>Eukaryota</taxon>
        <taxon>Viridiplantae</taxon>
        <taxon>Streptophyta</taxon>
        <taxon>Embryophyta</taxon>
        <taxon>Tracheophyta</taxon>
        <taxon>Spermatophyta</taxon>
        <taxon>Magnoliopsida</taxon>
        <taxon>eudicotyledons</taxon>
        <taxon>Gunneridae</taxon>
        <taxon>Pentapetalae</taxon>
        <taxon>asterids</taxon>
        <taxon>lamiids</taxon>
        <taxon>Solanales</taxon>
        <taxon>Solanaceae</taxon>
        <taxon>Nicotianoideae</taxon>
        <taxon>Nicotianeae</taxon>
        <taxon>Nicotiana</taxon>
    </lineage>
</organism>
<reference evidence="1" key="1">
    <citation type="submission" date="2025-08" db="UniProtKB">
        <authorList>
            <consortium name="RefSeq"/>
        </authorList>
    </citation>
    <scope>IDENTIFICATION</scope>
</reference>
<dbReference type="KEGG" id="nta:107815570"/>
<gene>
    <name evidence="1" type="primary">LOC107815570</name>
</gene>
<sequence>MDLEEIKALKIFLHDQFKIKDLGKLHYFLELEVFYKDGEVDEGSLLPDPTHYRKLVGKLNFMTNTSLDIAYSVQHLSQFMYAPREPHLRATIHVLWYLKNDPALRIFLSNSSDLSGYIVLLGDSPISWKLKKQEKLSLFSAEAEYRSIRKPTCSAYGKKPCVS</sequence>
<dbReference type="AlphaFoldDB" id="A0A1S4C630"/>
<accession>A0A1S4C630</accession>
<protein>
    <submittedName>
        <fullName evidence="1">Uncharacterized mitochondrial protein AtMg00810-like</fullName>
    </submittedName>
</protein>
<dbReference type="PANTHER" id="PTHR11439:SF469">
    <property type="entry name" value="REVERSE TRANSCRIPTASE TY1_COPIA-TYPE DOMAIN-CONTAINING PROTEIN"/>
    <property type="match status" value="1"/>
</dbReference>